<evidence type="ECO:0000313" key="2">
    <source>
        <dbReference type="EMBL" id="CRL26652.1"/>
    </source>
</evidence>
<name>A0A0G4PJP9_PENC3</name>
<evidence type="ECO:0000256" key="1">
    <source>
        <dbReference type="SAM" id="MobiDB-lite"/>
    </source>
</evidence>
<feature type="compositionally biased region" description="Basic and acidic residues" evidence="1">
    <location>
        <begin position="1"/>
        <end position="13"/>
    </location>
</feature>
<dbReference type="Proteomes" id="UP000053732">
    <property type="component" value="Unassembled WGS sequence"/>
</dbReference>
<sequence length="156" mass="16956">MSSEKPVEERVAENESASTNQPPTRRKQHRSQPSHFARKLRRAGLEVPELPKGDEPKAKVSRQAKRRLNKRMRRAAAAAATTAAAITTTTAAAAPSPPIPEQESRVMAGSPKSKKDGDKPLDFGQPLTFRPKKGTTVVESHSHDLTLALRPKKGPA</sequence>
<keyword evidence="3" id="KW-1185">Reference proteome</keyword>
<proteinExistence type="predicted"/>
<feature type="compositionally biased region" description="Basic and acidic residues" evidence="1">
    <location>
        <begin position="49"/>
        <end position="58"/>
    </location>
</feature>
<protein>
    <submittedName>
        <fullName evidence="2">Str. FM013</fullName>
    </submittedName>
</protein>
<dbReference type="EMBL" id="HG793152">
    <property type="protein sequence ID" value="CRL26652.1"/>
    <property type="molecule type" value="Genomic_DNA"/>
</dbReference>
<feature type="region of interest" description="Disordered" evidence="1">
    <location>
        <begin position="88"/>
        <end position="156"/>
    </location>
</feature>
<reference evidence="2 3" key="1">
    <citation type="journal article" date="2014" name="Nat. Commun.">
        <title>Multiple recent horizontal transfers of a large genomic region in cheese making fungi.</title>
        <authorList>
            <person name="Cheeseman K."/>
            <person name="Ropars J."/>
            <person name="Renault P."/>
            <person name="Dupont J."/>
            <person name="Gouzy J."/>
            <person name="Branca A."/>
            <person name="Abraham A.L."/>
            <person name="Ceppi M."/>
            <person name="Conseiller E."/>
            <person name="Debuchy R."/>
            <person name="Malagnac F."/>
            <person name="Goarin A."/>
            <person name="Silar P."/>
            <person name="Lacoste S."/>
            <person name="Sallet E."/>
            <person name="Bensimon A."/>
            <person name="Giraud T."/>
            <person name="Brygoo Y."/>
        </authorList>
    </citation>
    <scope>NUCLEOTIDE SEQUENCE [LARGE SCALE GENOMIC DNA]</scope>
    <source>
        <strain evidence="3">FM 013</strain>
    </source>
</reference>
<accession>A0A0G4PJP9</accession>
<dbReference type="AlphaFoldDB" id="A0A0G4PJP9"/>
<gene>
    <name evidence="2" type="ORF">PCAMFM013_S019g000069</name>
</gene>
<feature type="region of interest" description="Disordered" evidence="1">
    <location>
        <begin position="1"/>
        <end position="76"/>
    </location>
</feature>
<feature type="compositionally biased region" description="Basic residues" evidence="1">
    <location>
        <begin position="59"/>
        <end position="74"/>
    </location>
</feature>
<feature type="compositionally biased region" description="Basic residues" evidence="1">
    <location>
        <begin position="24"/>
        <end position="42"/>
    </location>
</feature>
<organism evidence="2 3">
    <name type="scientific">Penicillium camemberti (strain FM 013)</name>
    <dbReference type="NCBI Taxonomy" id="1429867"/>
    <lineage>
        <taxon>Eukaryota</taxon>
        <taxon>Fungi</taxon>
        <taxon>Dikarya</taxon>
        <taxon>Ascomycota</taxon>
        <taxon>Pezizomycotina</taxon>
        <taxon>Eurotiomycetes</taxon>
        <taxon>Eurotiomycetidae</taxon>
        <taxon>Eurotiales</taxon>
        <taxon>Aspergillaceae</taxon>
        <taxon>Penicillium</taxon>
    </lineage>
</organism>
<evidence type="ECO:0000313" key="3">
    <source>
        <dbReference type="Proteomes" id="UP000053732"/>
    </source>
</evidence>